<dbReference type="InterPro" id="IPR050346">
    <property type="entry name" value="FMO-like"/>
</dbReference>
<evidence type="ECO:0000256" key="4">
    <source>
        <dbReference type="ARBA" id="ARBA00022827"/>
    </source>
</evidence>
<dbReference type="PANTHER" id="PTHR23023">
    <property type="entry name" value="DIMETHYLANILINE MONOOXYGENASE"/>
    <property type="match status" value="1"/>
</dbReference>
<protein>
    <submittedName>
        <fullName evidence="7">Flavin-containing monooxygenase</fullName>
        <ecNumber evidence="7">1.14.13.-</ecNumber>
    </submittedName>
</protein>
<dbReference type="GO" id="GO:0004497">
    <property type="term" value="F:monooxygenase activity"/>
    <property type="evidence" value="ECO:0007669"/>
    <property type="project" value="UniProtKB-KW"/>
</dbReference>
<gene>
    <name evidence="7" type="ORF">ACFQZV_06670</name>
</gene>
<dbReference type="SUPFAM" id="SSF51905">
    <property type="entry name" value="FAD/NAD(P)-binding domain"/>
    <property type="match status" value="2"/>
</dbReference>
<keyword evidence="8" id="KW-1185">Reference proteome</keyword>
<keyword evidence="5" id="KW-0521">NADP</keyword>
<evidence type="ECO:0000256" key="6">
    <source>
        <dbReference type="ARBA" id="ARBA00023002"/>
    </source>
</evidence>
<dbReference type="RefSeq" id="WP_378752086.1">
    <property type="nucleotide sequence ID" value="NZ_JBHSSV010000008.1"/>
</dbReference>
<comment type="caution">
    <text evidence="7">The sequence shown here is derived from an EMBL/GenBank/DDBJ whole genome shotgun (WGS) entry which is preliminary data.</text>
</comment>
<evidence type="ECO:0000256" key="1">
    <source>
        <dbReference type="ARBA" id="ARBA00009183"/>
    </source>
</evidence>
<evidence type="ECO:0000256" key="2">
    <source>
        <dbReference type="ARBA" id="ARBA00010139"/>
    </source>
</evidence>
<organism evidence="7 8">
    <name type="scientific">Microbacterium koreense</name>
    <dbReference type="NCBI Taxonomy" id="323761"/>
    <lineage>
        <taxon>Bacteria</taxon>
        <taxon>Bacillati</taxon>
        <taxon>Actinomycetota</taxon>
        <taxon>Actinomycetes</taxon>
        <taxon>Micrococcales</taxon>
        <taxon>Microbacteriaceae</taxon>
        <taxon>Microbacterium</taxon>
    </lineage>
</organism>
<keyword evidence="3" id="KW-0285">Flavoprotein</keyword>
<name>A0ABW2ZQS0_9MICO</name>
<evidence type="ECO:0000313" key="7">
    <source>
        <dbReference type="EMBL" id="MFD0780981.1"/>
    </source>
</evidence>
<keyword evidence="6 7" id="KW-0560">Oxidoreductase</keyword>
<dbReference type="InterPro" id="IPR036188">
    <property type="entry name" value="FAD/NAD-bd_sf"/>
</dbReference>
<evidence type="ECO:0000313" key="8">
    <source>
        <dbReference type="Proteomes" id="UP001597042"/>
    </source>
</evidence>
<dbReference type="EC" id="1.14.13.-" evidence="7"/>
<dbReference type="InterPro" id="IPR000960">
    <property type="entry name" value="Flavin_mOase"/>
</dbReference>
<evidence type="ECO:0000256" key="3">
    <source>
        <dbReference type="ARBA" id="ARBA00022630"/>
    </source>
</evidence>
<accession>A0ABW2ZQS0</accession>
<dbReference type="Gene3D" id="3.50.50.60">
    <property type="entry name" value="FAD/NAD(P)-binding domain"/>
    <property type="match status" value="1"/>
</dbReference>
<dbReference type="InterPro" id="IPR020946">
    <property type="entry name" value="Flavin_mOase-like"/>
</dbReference>
<dbReference type="PRINTS" id="PR00370">
    <property type="entry name" value="FMOXYGENASE"/>
</dbReference>
<dbReference type="Pfam" id="PF00743">
    <property type="entry name" value="FMO-like"/>
    <property type="match status" value="1"/>
</dbReference>
<comment type="similarity">
    <text evidence="1">Belongs to the FMO family.</text>
</comment>
<dbReference type="EMBL" id="JBHTIM010000001">
    <property type="protein sequence ID" value="MFD0780981.1"/>
    <property type="molecule type" value="Genomic_DNA"/>
</dbReference>
<comment type="similarity">
    <text evidence="2">Belongs to the FAD-binding monooxygenase family.</text>
</comment>
<reference evidence="8" key="1">
    <citation type="journal article" date="2019" name="Int. J. Syst. Evol. Microbiol.">
        <title>The Global Catalogue of Microorganisms (GCM) 10K type strain sequencing project: providing services to taxonomists for standard genome sequencing and annotation.</title>
        <authorList>
            <consortium name="The Broad Institute Genomics Platform"/>
            <consortium name="The Broad Institute Genome Sequencing Center for Infectious Disease"/>
            <person name="Wu L."/>
            <person name="Ma J."/>
        </authorList>
    </citation>
    <scope>NUCLEOTIDE SEQUENCE [LARGE SCALE GENOMIC DNA]</scope>
    <source>
        <strain evidence="8">CCUG 50754</strain>
    </source>
</reference>
<sequence length="476" mass="51722">MASSSLPTKYLVIGAGPSGLIAARAFLRYGIDVEIVERHTRAGGIWDIENPGSPIYESCNLISSRIAGGFAGYPMKSDLPMYPKWTDLRDYIGDFARDYGLDERTTFGTSVVSAEPVDTDAGRSWRVELSNGETREYRGIVAATGSQWIPRLPAIDGLDTFNGHAIHSSEYRSPEDLRGKRVLVVGAGNSGIDIASDAAFHADAAFLSTRRAYWIFPKQIFGLALPDLLDGRGSLPDLELLQGLDPQTTMALVMSTVGDMTAYGLPTPSDPPASTHPIVSNTILHAFSHGLLSHRNDVARVDGSTVHFVDGVTEEVDVIVFATGYDVHYDFLPEGLVTYKDGHPVVHLTTFVPGVEGLYTAGTLHAAVGAGWTLWDVYANLAAADAHATLTGENAEALRRLKEEYDPDLTGGFPFLDVPRNANQYDGYTVLVAVPAEIREKFGIALPTGFDDMEFYREVRRTDEATVHESEPALVR</sequence>
<evidence type="ECO:0000256" key="5">
    <source>
        <dbReference type="ARBA" id="ARBA00022857"/>
    </source>
</evidence>
<keyword evidence="7" id="KW-0503">Monooxygenase</keyword>
<proteinExistence type="inferred from homology"/>
<keyword evidence="4" id="KW-0274">FAD</keyword>
<dbReference type="Proteomes" id="UP001597042">
    <property type="component" value="Unassembled WGS sequence"/>
</dbReference>